<comment type="caution">
    <text evidence="1">The sequence shown here is derived from an EMBL/GenBank/DDBJ whole genome shotgun (WGS) entry which is preliminary data.</text>
</comment>
<reference evidence="1 2" key="1">
    <citation type="submission" date="2020-09" db="EMBL/GenBank/DDBJ databases">
        <title>De no assembly of potato wild relative species, Solanum commersonii.</title>
        <authorList>
            <person name="Cho K."/>
        </authorList>
    </citation>
    <scope>NUCLEOTIDE SEQUENCE [LARGE SCALE GENOMIC DNA]</scope>
    <source>
        <strain evidence="1">LZ3.2</strain>
        <tissue evidence="1">Leaf</tissue>
    </source>
</reference>
<dbReference type="AlphaFoldDB" id="A0A9J5XAT8"/>
<sequence>MEGPFGESPTTVGDHGFVLRKLQCNRGEPPSGSASLTQLAERLNVPIFNPPSPIQSRNPR</sequence>
<accession>A0A9J5XAT8</accession>
<evidence type="ECO:0000313" key="1">
    <source>
        <dbReference type="EMBL" id="KAG5584898.1"/>
    </source>
</evidence>
<dbReference type="Proteomes" id="UP000824120">
    <property type="component" value="Chromosome 9"/>
</dbReference>
<protein>
    <submittedName>
        <fullName evidence="1">Uncharacterized protein</fullName>
    </submittedName>
</protein>
<proteinExistence type="predicted"/>
<name>A0A9J5XAT8_SOLCO</name>
<dbReference type="EMBL" id="JACXVP010000009">
    <property type="protein sequence ID" value="KAG5584898.1"/>
    <property type="molecule type" value="Genomic_DNA"/>
</dbReference>
<organism evidence="1 2">
    <name type="scientific">Solanum commersonii</name>
    <name type="common">Commerson's wild potato</name>
    <name type="synonym">Commerson's nightshade</name>
    <dbReference type="NCBI Taxonomy" id="4109"/>
    <lineage>
        <taxon>Eukaryota</taxon>
        <taxon>Viridiplantae</taxon>
        <taxon>Streptophyta</taxon>
        <taxon>Embryophyta</taxon>
        <taxon>Tracheophyta</taxon>
        <taxon>Spermatophyta</taxon>
        <taxon>Magnoliopsida</taxon>
        <taxon>eudicotyledons</taxon>
        <taxon>Gunneridae</taxon>
        <taxon>Pentapetalae</taxon>
        <taxon>asterids</taxon>
        <taxon>lamiids</taxon>
        <taxon>Solanales</taxon>
        <taxon>Solanaceae</taxon>
        <taxon>Solanoideae</taxon>
        <taxon>Solaneae</taxon>
        <taxon>Solanum</taxon>
    </lineage>
</organism>
<keyword evidence="2" id="KW-1185">Reference proteome</keyword>
<evidence type="ECO:0000313" key="2">
    <source>
        <dbReference type="Proteomes" id="UP000824120"/>
    </source>
</evidence>
<gene>
    <name evidence="1" type="ORF">H5410_045332</name>
</gene>